<keyword evidence="1" id="KW-0812">Transmembrane</keyword>
<evidence type="ECO:0000313" key="2">
    <source>
        <dbReference type="EMBL" id="MBF4693210.1"/>
    </source>
</evidence>
<comment type="caution">
    <text evidence="2">The sequence shown here is derived from an EMBL/GenBank/DDBJ whole genome shotgun (WGS) entry which is preliminary data.</text>
</comment>
<dbReference type="RefSeq" id="WP_207736231.1">
    <property type="nucleotide sequence ID" value="NZ_JADKNH010000004.1"/>
</dbReference>
<dbReference type="EMBL" id="JADKNH010000004">
    <property type="protein sequence ID" value="MBF4693210.1"/>
    <property type="molecule type" value="Genomic_DNA"/>
</dbReference>
<proteinExistence type="predicted"/>
<keyword evidence="3" id="KW-1185">Reference proteome</keyword>
<protein>
    <submittedName>
        <fullName evidence="2">Uncharacterized protein</fullName>
    </submittedName>
</protein>
<evidence type="ECO:0000313" key="3">
    <source>
        <dbReference type="Proteomes" id="UP000614200"/>
    </source>
</evidence>
<feature type="transmembrane region" description="Helical" evidence="1">
    <location>
        <begin position="7"/>
        <end position="26"/>
    </location>
</feature>
<dbReference type="Proteomes" id="UP000614200">
    <property type="component" value="Unassembled WGS sequence"/>
</dbReference>
<organism evidence="2 3">
    <name type="scientific">Fusibacter ferrireducens</name>
    <dbReference type="NCBI Taxonomy" id="2785058"/>
    <lineage>
        <taxon>Bacteria</taxon>
        <taxon>Bacillati</taxon>
        <taxon>Bacillota</taxon>
        <taxon>Clostridia</taxon>
        <taxon>Eubacteriales</taxon>
        <taxon>Eubacteriales Family XII. Incertae Sedis</taxon>
        <taxon>Fusibacter</taxon>
    </lineage>
</organism>
<gene>
    <name evidence="2" type="ORF">ISU02_08760</name>
</gene>
<reference evidence="2 3" key="1">
    <citation type="submission" date="2020-11" db="EMBL/GenBank/DDBJ databases">
        <title>Fusibacter basophilias sp. nov.</title>
        <authorList>
            <person name="Qiu D."/>
        </authorList>
    </citation>
    <scope>NUCLEOTIDE SEQUENCE [LARGE SCALE GENOMIC DNA]</scope>
    <source>
        <strain evidence="2 3">Q10-2</strain>
    </source>
</reference>
<evidence type="ECO:0000256" key="1">
    <source>
        <dbReference type="SAM" id="Phobius"/>
    </source>
</evidence>
<keyword evidence="1" id="KW-1133">Transmembrane helix</keyword>
<keyword evidence="1" id="KW-0472">Membrane</keyword>
<feature type="transmembrane region" description="Helical" evidence="1">
    <location>
        <begin position="32"/>
        <end position="56"/>
    </location>
</feature>
<sequence length="72" mass="8109">MIKNLSIAFVFLLVCIMTAAISTIFFPAVRLLVVVINAAAVGLLIIGITLIISLIIDRYRDYKNENDDYKKY</sequence>
<accession>A0ABR9ZTK4</accession>
<name>A0ABR9ZTK4_9FIRM</name>